<dbReference type="Pfam" id="PF00622">
    <property type="entry name" value="SPRY"/>
    <property type="match status" value="1"/>
</dbReference>
<dbReference type="PRINTS" id="PR01407">
    <property type="entry name" value="BUTYPHLNCDUF"/>
</dbReference>
<evidence type="ECO:0000256" key="1">
    <source>
        <dbReference type="ARBA" id="ARBA00023054"/>
    </source>
</evidence>
<dbReference type="InterPro" id="IPR013320">
    <property type="entry name" value="ConA-like_dom_sf"/>
</dbReference>
<sequence>MKQALERRKEQYASQRQRYEDIMDQNQKQFLTTATFIKNDFQKLHNLLQEQEKNNISDLQVELEQKTNLIDGEVKHLIDAIANLDEQLKELDKELNADDHVILKKSCSQKRRIACIAGKLKPIAKDTLINISHHRGYIKYRACREMLSNIEVVPFTFDINTASPWLGVSEDLTKVSKTGGSIPFETPGRLESVPGILGSRGFCCGSHTWEVSLDNVRSWRVGVVSSTDGHLQLFKQESENKYLFIYKEEGCDGMCRVSDASKIELQLIAPLEIVRVKLDFDEGELSFYDAENEILLYTFYDYFSSKVFPYFNIGTLESHDPAEFLEICSMDLCLQNLPRL</sequence>
<dbReference type="SMART" id="SM00589">
    <property type="entry name" value="PRY"/>
    <property type="match status" value="1"/>
</dbReference>
<keyword evidence="1 2" id="KW-0175">Coiled coil</keyword>
<keyword evidence="5" id="KW-1185">Reference proteome</keyword>
<dbReference type="Proteomes" id="UP001295444">
    <property type="component" value="Chromosome 02"/>
</dbReference>
<dbReference type="InterPro" id="IPR001870">
    <property type="entry name" value="B30.2/SPRY"/>
</dbReference>
<feature type="domain" description="B30.2/SPRY" evidence="3">
    <location>
        <begin position="135"/>
        <end position="329"/>
    </location>
</feature>
<dbReference type="Gene3D" id="2.60.120.920">
    <property type="match status" value="1"/>
</dbReference>
<name>A0AAD1VQ33_PELCU</name>
<accession>A0AAD1VQ33</accession>
<dbReference type="InterPro" id="IPR006574">
    <property type="entry name" value="PRY"/>
</dbReference>
<evidence type="ECO:0000313" key="5">
    <source>
        <dbReference type="Proteomes" id="UP001295444"/>
    </source>
</evidence>
<feature type="coiled-coil region" evidence="2">
    <location>
        <begin position="2"/>
        <end position="101"/>
    </location>
</feature>
<dbReference type="InterPro" id="IPR003877">
    <property type="entry name" value="SPRY_dom"/>
</dbReference>
<organism evidence="4 5">
    <name type="scientific">Pelobates cultripes</name>
    <name type="common">Western spadefoot toad</name>
    <dbReference type="NCBI Taxonomy" id="61616"/>
    <lineage>
        <taxon>Eukaryota</taxon>
        <taxon>Metazoa</taxon>
        <taxon>Chordata</taxon>
        <taxon>Craniata</taxon>
        <taxon>Vertebrata</taxon>
        <taxon>Euteleostomi</taxon>
        <taxon>Amphibia</taxon>
        <taxon>Batrachia</taxon>
        <taxon>Anura</taxon>
        <taxon>Pelobatoidea</taxon>
        <taxon>Pelobatidae</taxon>
        <taxon>Pelobates</taxon>
    </lineage>
</organism>
<gene>
    <name evidence="4" type="ORF">PECUL_23A043416</name>
</gene>
<reference evidence="4" key="1">
    <citation type="submission" date="2022-03" db="EMBL/GenBank/DDBJ databases">
        <authorList>
            <person name="Alioto T."/>
            <person name="Alioto T."/>
            <person name="Gomez Garrido J."/>
        </authorList>
    </citation>
    <scope>NUCLEOTIDE SEQUENCE</scope>
</reference>
<evidence type="ECO:0000256" key="2">
    <source>
        <dbReference type="SAM" id="Coils"/>
    </source>
</evidence>
<proteinExistence type="predicted"/>
<dbReference type="InterPro" id="IPR043136">
    <property type="entry name" value="B30.2/SPRY_sf"/>
</dbReference>
<dbReference type="EMBL" id="OW240913">
    <property type="protein sequence ID" value="CAH2245532.1"/>
    <property type="molecule type" value="Genomic_DNA"/>
</dbReference>
<dbReference type="InterPro" id="IPR050143">
    <property type="entry name" value="TRIM/RBCC"/>
</dbReference>
<protein>
    <submittedName>
        <fullName evidence="4">Tripartite motif-containing 35</fullName>
    </submittedName>
</protein>
<evidence type="ECO:0000313" key="4">
    <source>
        <dbReference type="EMBL" id="CAH2245532.1"/>
    </source>
</evidence>
<dbReference type="PROSITE" id="PS50188">
    <property type="entry name" value="B302_SPRY"/>
    <property type="match status" value="1"/>
</dbReference>
<dbReference type="PANTHER" id="PTHR24103">
    <property type="entry name" value="E3 UBIQUITIN-PROTEIN LIGASE TRIM"/>
    <property type="match status" value="1"/>
</dbReference>
<dbReference type="SUPFAM" id="SSF49899">
    <property type="entry name" value="Concanavalin A-like lectins/glucanases"/>
    <property type="match status" value="1"/>
</dbReference>
<dbReference type="InterPro" id="IPR003879">
    <property type="entry name" value="Butyrophylin_SPRY"/>
</dbReference>
<dbReference type="AlphaFoldDB" id="A0AAD1VQ33"/>
<evidence type="ECO:0000259" key="3">
    <source>
        <dbReference type="PROSITE" id="PS50188"/>
    </source>
</evidence>
<dbReference type="Pfam" id="PF13765">
    <property type="entry name" value="PRY"/>
    <property type="match status" value="1"/>
</dbReference>